<evidence type="ECO:0000256" key="1">
    <source>
        <dbReference type="ARBA" id="ARBA00004007"/>
    </source>
</evidence>
<dbReference type="EMBL" id="CP012160">
    <property type="protein sequence ID" value="AKS45314.1"/>
    <property type="molecule type" value="Genomic_DNA"/>
</dbReference>
<dbReference type="GO" id="GO:0005886">
    <property type="term" value="C:plasma membrane"/>
    <property type="evidence" value="ECO:0007669"/>
    <property type="project" value="UniProtKB-SubCell"/>
</dbReference>
<evidence type="ECO:0000256" key="4">
    <source>
        <dbReference type="ARBA" id="ARBA00015384"/>
    </source>
</evidence>
<evidence type="ECO:0000256" key="12">
    <source>
        <dbReference type="HAMAP-Rule" id="MF_00155"/>
    </source>
</evidence>
<dbReference type="PANTHER" id="PTHR21320:SF3">
    <property type="entry name" value="CYTOCHROME C OXIDASE ASSEMBLY PROTEIN COX11, MITOCHONDRIAL-RELATED"/>
    <property type="match status" value="1"/>
</dbReference>
<keyword evidence="8 12" id="KW-0735">Signal-anchor</keyword>
<dbReference type="GO" id="GO:0005507">
    <property type="term" value="F:copper ion binding"/>
    <property type="evidence" value="ECO:0007669"/>
    <property type="project" value="InterPro"/>
</dbReference>
<dbReference type="FunFam" id="2.60.370.10:FF:000001">
    <property type="entry name" value="COX11 cytochrome c oxidase assembly homolog"/>
    <property type="match status" value="1"/>
</dbReference>
<dbReference type="KEGG" id="otm:OSB_07530"/>
<name>A0A0K0Y2Y5_9RHOB</name>
<dbReference type="Proteomes" id="UP000067444">
    <property type="component" value="Chromosome"/>
</dbReference>
<dbReference type="InterPro" id="IPR007533">
    <property type="entry name" value="Cyt_c_oxidase_assmbl_CtaG"/>
</dbReference>
<dbReference type="SUPFAM" id="SSF110111">
    <property type="entry name" value="Ctag/Cox11"/>
    <property type="match status" value="1"/>
</dbReference>
<sequence>MSLNPFNRIPEGPNRTAAQAVSVVVLMGALSWASVPFYDWFCRVTGFGGVTNVATMESQTVLDQTITVRFESSTAADMPWDFKPVQREMEVRIGETVLAFYEATNPTSEPIAGAASYNVAPYEAGAFFDKIDCFCFEQQILQPGETVSMPVSFFVDPAIVDDREGQYVHTITLGYTFHRNDLPVDYDTATLRVDEQTALETVQPTDLN</sequence>
<evidence type="ECO:0000256" key="8">
    <source>
        <dbReference type="ARBA" id="ARBA00022968"/>
    </source>
</evidence>
<dbReference type="AlphaFoldDB" id="A0A0K0Y2Y5"/>
<keyword evidence="10 12" id="KW-0186">Copper</keyword>
<dbReference type="RefSeq" id="WP_049833720.1">
    <property type="nucleotide sequence ID" value="NZ_CP012160.1"/>
</dbReference>
<evidence type="ECO:0000256" key="3">
    <source>
        <dbReference type="ARBA" id="ARBA00009620"/>
    </source>
</evidence>
<evidence type="ECO:0000256" key="5">
    <source>
        <dbReference type="ARBA" id="ARBA00022475"/>
    </source>
</evidence>
<dbReference type="GO" id="GO:0008535">
    <property type="term" value="P:respiratory chain complex IV assembly"/>
    <property type="evidence" value="ECO:0007669"/>
    <property type="project" value="UniProtKB-UniRule"/>
</dbReference>
<dbReference type="InterPro" id="IPR023471">
    <property type="entry name" value="CtaG/Cox11_dom_sf"/>
</dbReference>
<comment type="function">
    <text evidence="1 12">Exerts its effect at some terminal stage of cytochrome c oxidase synthesis, probably by being involved in the insertion of the copper B into subunit I.</text>
</comment>
<feature type="topological domain" description="Periplasmic" evidence="12">
    <location>
        <begin position="35"/>
        <end position="208"/>
    </location>
</feature>
<dbReference type="Gene3D" id="2.60.370.10">
    <property type="entry name" value="Ctag/Cox11"/>
    <property type="match status" value="1"/>
</dbReference>
<keyword evidence="5 12" id="KW-1003">Cell membrane</keyword>
<evidence type="ECO:0000256" key="11">
    <source>
        <dbReference type="ARBA" id="ARBA00023136"/>
    </source>
</evidence>
<organism evidence="13 14">
    <name type="scientific">Octadecabacter temperatus</name>
    <dbReference type="NCBI Taxonomy" id="1458307"/>
    <lineage>
        <taxon>Bacteria</taxon>
        <taxon>Pseudomonadati</taxon>
        <taxon>Pseudomonadota</taxon>
        <taxon>Alphaproteobacteria</taxon>
        <taxon>Rhodobacterales</taxon>
        <taxon>Roseobacteraceae</taxon>
        <taxon>Octadecabacter</taxon>
    </lineage>
</organism>
<keyword evidence="11 12" id="KW-0472">Membrane</keyword>
<dbReference type="PATRIC" id="fig|1458307.3.peg.764"/>
<gene>
    <name evidence="12 13" type="primary">ctaG</name>
    <name evidence="13" type="ORF">OSB_07530</name>
</gene>
<dbReference type="NCBIfam" id="NF003465">
    <property type="entry name" value="PRK05089.1"/>
    <property type="match status" value="1"/>
</dbReference>
<reference evidence="13 14" key="1">
    <citation type="journal article" date="2015" name="Genome Announc.">
        <title>Closed Genome Sequence of Octadecabacter temperatus SB1, the First Mesophilic Species of the Genus Octadecabacter.</title>
        <authorList>
            <person name="Voget S."/>
            <person name="Billerbeck S."/>
            <person name="Simon M."/>
            <person name="Daniel R."/>
        </authorList>
    </citation>
    <scope>NUCLEOTIDE SEQUENCE [LARGE SCALE GENOMIC DNA]</scope>
    <source>
        <strain evidence="13 14">SB1</strain>
    </source>
</reference>
<keyword evidence="7 12" id="KW-0812">Transmembrane</keyword>
<keyword evidence="9 12" id="KW-1133">Transmembrane helix</keyword>
<keyword evidence="6 12" id="KW-0997">Cell inner membrane</keyword>
<proteinExistence type="inferred from homology"/>
<feature type="topological domain" description="Cytoplasmic" evidence="12">
    <location>
        <begin position="1"/>
        <end position="14"/>
    </location>
</feature>
<evidence type="ECO:0000313" key="14">
    <source>
        <dbReference type="Proteomes" id="UP000067444"/>
    </source>
</evidence>
<evidence type="ECO:0000256" key="9">
    <source>
        <dbReference type="ARBA" id="ARBA00022989"/>
    </source>
</evidence>
<dbReference type="STRING" id="1458307.OSB_07530"/>
<dbReference type="Pfam" id="PF04442">
    <property type="entry name" value="CtaG_Cox11"/>
    <property type="match status" value="1"/>
</dbReference>
<evidence type="ECO:0000256" key="10">
    <source>
        <dbReference type="ARBA" id="ARBA00023008"/>
    </source>
</evidence>
<protein>
    <recommendedName>
        <fullName evidence="4 12">Cytochrome c oxidase assembly protein CtaG</fullName>
    </recommendedName>
</protein>
<evidence type="ECO:0000313" key="13">
    <source>
        <dbReference type="EMBL" id="AKS45314.1"/>
    </source>
</evidence>
<evidence type="ECO:0000256" key="7">
    <source>
        <dbReference type="ARBA" id="ARBA00022692"/>
    </source>
</evidence>
<dbReference type="PANTHER" id="PTHR21320">
    <property type="entry name" value="CYTOCHROME C OXIDASE ASSEMBLY PROTEIN COX11-RELATED"/>
    <property type="match status" value="1"/>
</dbReference>
<dbReference type="OrthoDB" id="9804841at2"/>
<comment type="similarity">
    <text evidence="3 12">Belongs to the COX11/CtaG family.</text>
</comment>
<evidence type="ECO:0000256" key="6">
    <source>
        <dbReference type="ARBA" id="ARBA00022519"/>
    </source>
</evidence>
<evidence type="ECO:0000256" key="2">
    <source>
        <dbReference type="ARBA" id="ARBA00004382"/>
    </source>
</evidence>
<comment type="subcellular location">
    <subcellularLocation>
        <location evidence="2 12">Cell inner membrane</location>
        <topology evidence="2 12">Single-pass type II membrane protein</topology>
        <orientation evidence="2 12">Periplasmic side</orientation>
    </subcellularLocation>
</comment>
<keyword evidence="14" id="KW-1185">Reference proteome</keyword>
<dbReference type="HAMAP" id="MF_00155">
    <property type="entry name" value="CtaG"/>
    <property type="match status" value="1"/>
</dbReference>
<accession>A0A0K0Y2Y5</accession>